<proteinExistence type="predicted"/>
<evidence type="ECO:0000313" key="2">
    <source>
        <dbReference type="EMBL" id="KKS04313.1"/>
    </source>
</evidence>
<keyword evidence="1" id="KW-0472">Membrane</keyword>
<keyword evidence="1" id="KW-0812">Transmembrane</keyword>
<dbReference type="AlphaFoldDB" id="A0A0G0YV42"/>
<evidence type="ECO:0000256" key="1">
    <source>
        <dbReference type="SAM" id="Phobius"/>
    </source>
</evidence>
<comment type="caution">
    <text evidence="2">The sequence shown here is derived from an EMBL/GenBank/DDBJ whole genome shotgun (WGS) entry which is preliminary data.</text>
</comment>
<gene>
    <name evidence="2" type="ORF">UU58_C0008G0022</name>
</gene>
<name>A0A0G0YV42_9BACT</name>
<sequence>METASQNSLLDDSFLGSRYFDADYLFSQSAVYIKKFFALAFSGQGINLGKAVLFFLAIFFLTIICYTAIRLFEIRAKEKKHLQHEIEKYAHNKAEYEKHLREEIGGSKNERWSKTLTYLFSQHSSDWKLAIIEADSILEDLMGQLGFKGENLGDKLKSANQDNFPLLTTAWEVHTIRNRIAHEGLSFELSHHEAKRVIALYEKIFHGYGYI</sequence>
<dbReference type="Proteomes" id="UP000034236">
    <property type="component" value="Unassembled WGS sequence"/>
</dbReference>
<keyword evidence="1" id="KW-1133">Transmembrane helix</keyword>
<organism evidence="2 3">
    <name type="scientific">Candidatus Nomurabacteria bacterium GW2011_GWA2_41_25</name>
    <dbReference type="NCBI Taxonomy" id="1618736"/>
    <lineage>
        <taxon>Bacteria</taxon>
        <taxon>Candidatus Nomuraibacteriota</taxon>
    </lineage>
</organism>
<dbReference type="EMBL" id="LCBE01000008">
    <property type="protein sequence ID" value="KKS04313.1"/>
    <property type="molecule type" value="Genomic_DNA"/>
</dbReference>
<feature type="non-terminal residue" evidence="2">
    <location>
        <position position="1"/>
    </location>
</feature>
<evidence type="ECO:0000313" key="3">
    <source>
        <dbReference type="Proteomes" id="UP000034236"/>
    </source>
</evidence>
<protein>
    <submittedName>
        <fullName evidence="2">Uncharacterized protein</fullName>
    </submittedName>
</protein>
<reference evidence="2 3" key="1">
    <citation type="journal article" date="2015" name="Nature">
        <title>rRNA introns, odd ribosomes, and small enigmatic genomes across a large radiation of phyla.</title>
        <authorList>
            <person name="Brown C.T."/>
            <person name="Hug L.A."/>
            <person name="Thomas B.C."/>
            <person name="Sharon I."/>
            <person name="Castelle C.J."/>
            <person name="Singh A."/>
            <person name="Wilkins M.J."/>
            <person name="Williams K.H."/>
            <person name="Banfield J.F."/>
        </authorList>
    </citation>
    <scope>NUCLEOTIDE SEQUENCE [LARGE SCALE GENOMIC DNA]</scope>
</reference>
<feature type="transmembrane region" description="Helical" evidence="1">
    <location>
        <begin position="51"/>
        <end position="72"/>
    </location>
</feature>
<accession>A0A0G0YV42</accession>